<evidence type="ECO:0000313" key="3">
    <source>
        <dbReference type="Proteomes" id="UP000032141"/>
    </source>
</evidence>
<evidence type="ECO:0000256" key="1">
    <source>
        <dbReference type="SAM" id="Phobius"/>
    </source>
</evidence>
<name>A0A0D3DFD1_BRAOL</name>
<organism evidence="2 3">
    <name type="scientific">Brassica oleracea var. oleracea</name>
    <dbReference type="NCBI Taxonomy" id="109376"/>
    <lineage>
        <taxon>Eukaryota</taxon>
        <taxon>Viridiplantae</taxon>
        <taxon>Streptophyta</taxon>
        <taxon>Embryophyta</taxon>
        <taxon>Tracheophyta</taxon>
        <taxon>Spermatophyta</taxon>
        <taxon>Magnoliopsida</taxon>
        <taxon>eudicotyledons</taxon>
        <taxon>Gunneridae</taxon>
        <taxon>Pentapetalae</taxon>
        <taxon>rosids</taxon>
        <taxon>malvids</taxon>
        <taxon>Brassicales</taxon>
        <taxon>Brassicaceae</taxon>
        <taxon>Brassiceae</taxon>
        <taxon>Brassica</taxon>
    </lineage>
</organism>
<keyword evidence="1" id="KW-0472">Membrane</keyword>
<dbReference type="Gramene" id="Bo7g107790.1">
    <property type="protein sequence ID" value="Bo7g107790.1"/>
    <property type="gene ID" value="Bo7g107790"/>
</dbReference>
<dbReference type="HOGENOM" id="CLU_1780031_0_0_1"/>
<keyword evidence="1" id="KW-1133">Transmembrane helix</keyword>
<keyword evidence="1" id="KW-0812">Transmembrane</keyword>
<keyword evidence="3" id="KW-1185">Reference proteome</keyword>
<feature type="transmembrane region" description="Helical" evidence="1">
    <location>
        <begin position="21"/>
        <end position="39"/>
    </location>
</feature>
<dbReference type="EnsemblPlants" id="Bo7g107790.1">
    <property type="protein sequence ID" value="Bo7g107790.1"/>
    <property type="gene ID" value="Bo7g107790"/>
</dbReference>
<evidence type="ECO:0000313" key="2">
    <source>
        <dbReference type="EnsemblPlants" id="Bo7g107790.1"/>
    </source>
</evidence>
<reference evidence="2" key="2">
    <citation type="submission" date="2015-03" db="UniProtKB">
        <authorList>
            <consortium name="EnsemblPlants"/>
        </authorList>
    </citation>
    <scope>IDENTIFICATION</scope>
</reference>
<dbReference type="Proteomes" id="UP000032141">
    <property type="component" value="Chromosome C7"/>
</dbReference>
<proteinExistence type="predicted"/>
<protein>
    <submittedName>
        <fullName evidence="2">Uncharacterized protein</fullName>
    </submittedName>
</protein>
<accession>A0A0D3DFD1</accession>
<reference evidence="2 3" key="1">
    <citation type="journal article" date="2014" name="Genome Biol.">
        <title>Transcriptome and methylome profiling reveals relics of genome dominance in the mesopolyploid Brassica oleracea.</title>
        <authorList>
            <person name="Parkin I.A."/>
            <person name="Koh C."/>
            <person name="Tang H."/>
            <person name="Robinson S.J."/>
            <person name="Kagale S."/>
            <person name="Clarke W.E."/>
            <person name="Town C.D."/>
            <person name="Nixon J."/>
            <person name="Krishnakumar V."/>
            <person name="Bidwell S.L."/>
            <person name="Denoeud F."/>
            <person name="Belcram H."/>
            <person name="Links M.G."/>
            <person name="Just J."/>
            <person name="Clarke C."/>
            <person name="Bender T."/>
            <person name="Huebert T."/>
            <person name="Mason A.S."/>
            <person name="Pires J.C."/>
            <person name="Barker G."/>
            <person name="Moore J."/>
            <person name="Walley P.G."/>
            <person name="Manoli S."/>
            <person name="Batley J."/>
            <person name="Edwards D."/>
            <person name="Nelson M.N."/>
            <person name="Wang X."/>
            <person name="Paterson A.H."/>
            <person name="King G."/>
            <person name="Bancroft I."/>
            <person name="Chalhoub B."/>
            <person name="Sharpe A.G."/>
        </authorList>
    </citation>
    <scope>NUCLEOTIDE SEQUENCE</scope>
    <source>
        <strain evidence="2 3">cv. TO1000</strain>
    </source>
</reference>
<dbReference type="AlphaFoldDB" id="A0A0D3DFD1"/>
<sequence>MPRKQNLKIKVGLNLQRSSNNRIFFFHMPCIVGVLSIVWSCLNLDQMDEAVFGKVDKHSCCWSCANFGQDSLECSCGQRTPQFFSDIGDNNCLDYDLPVVKPVASEGSAGDQKLCCRGCRRCDSRSWRDYKCVGGGLCPSTTPIEQ</sequence>